<organism evidence="4 5">
    <name type="scientific">Drosophila mojavensis</name>
    <name type="common">Fruit fly</name>
    <dbReference type="NCBI Taxonomy" id="7230"/>
    <lineage>
        <taxon>Eukaryota</taxon>
        <taxon>Metazoa</taxon>
        <taxon>Ecdysozoa</taxon>
        <taxon>Arthropoda</taxon>
        <taxon>Hexapoda</taxon>
        <taxon>Insecta</taxon>
        <taxon>Pterygota</taxon>
        <taxon>Neoptera</taxon>
        <taxon>Endopterygota</taxon>
        <taxon>Diptera</taxon>
        <taxon>Brachycera</taxon>
        <taxon>Muscomorpha</taxon>
        <taxon>Ephydroidea</taxon>
        <taxon>Drosophilidae</taxon>
        <taxon>Drosophila</taxon>
    </lineage>
</organism>
<dbReference type="OrthoDB" id="958254at2759"/>
<evidence type="ECO:0000256" key="2">
    <source>
        <dbReference type="ARBA" id="ARBA00023180"/>
    </source>
</evidence>
<evidence type="ECO:0000313" key="5">
    <source>
        <dbReference type="Proteomes" id="UP000009192"/>
    </source>
</evidence>
<dbReference type="PANTHER" id="PTHR13234">
    <property type="entry name" value="GAMMA-INTERFERON INDUCIBLE LYSOSOMAL THIOL REDUCTASE GILT"/>
    <property type="match status" value="1"/>
</dbReference>
<feature type="chain" id="PRO_5006387759" description="Acp58" evidence="3">
    <location>
        <begin position="19"/>
        <end position="207"/>
    </location>
</feature>
<comment type="similarity">
    <text evidence="1">Belongs to the GILT family.</text>
</comment>
<evidence type="ECO:0008006" key="6">
    <source>
        <dbReference type="Google" id="ProtNLM"/>
    </source>
</evidence>
<evidence type="ECO:0000256" key="3">
    <source>
        <dbReference type="SAM" id="SignalP"/>
    </source>
</evidence>
<dbReference type="Pfam" id="PF03227">
    <property type="entry name" value="GILT"/>
    <property type="match status" value="1"/>
</dbReference>
<dbReference type="EMBL" id="CH933806">
    <property type="protein sequence ID" value="KRG01271.1"/>
    <property type="molecule type" value="Genomic_DNA"/>
</dbReference>
<dbReference type="GO" id="GO:0016671">
    <property type="term" value="F:oxidoreductase activity, acting on a sulfur group of donors, disulfide as acceptor"/>
    <property type="evidence" value="ECO:0007669"/>
    <property type="project" value="InterPro"/>
</dbReference>
<feature type="signal peptide" evidence="3">
    <location>
        <begin position="1"/>
        <end position="18"/>
    </location>
</feature>
<keyword evidence="3" id="KW-0732">Signal</keyword>
<gene>
    <name evidence="4" type="primary">Dmoj\GI26518</name>
    <name evidence="4" type="ORF">Dmoj_GI26518</name>
</gene>
<dbReference type="PANTHER" id="PTHR13234:SF68">
    <property type="entry name" value="GH19763P"/>
    <property type="match status" value="1"/>
</dbReference>
<accession>A0A0Q9XA49</accession>
<evidence type="ECO:0000313" key="4">
    <source>
        <dbReference type="EMBL" id="KRG01271.1"/>
    </source>
</evidence>
<dbReference type="InterPro" id="IPR004911">
    <property type="entry name" value="Interferon-induced_GILT"/>
</dbReference>
<dbReference type="KEGG" id="dmo:Dmoj_GI26518"/>
<reference evidence="4 5" key="1">
    <citation type="journal article" date="2007" name="Nature">
        <title>Evolution of genes and genomes on the Drosophila phylogeny.</title>
        <authorList>
            <consortium name="Drosophila 12 Genomes Consortium"/>
            <person name="Clark A.G."/>
            <person name="Eisen M.B."/>
            <person name="Smith D.R."/>
            <person name="Bergman C.M."/>
            <person name="Oliver B."/>
            <person name="Markow T.A."/>
            <person name="Kaufman T.C."/>
            <person name="Kellis M."/>
            <person name="Gelbart W."/>
            <person name="Iyer V.N."/>
            <person name="Pollard D.A."/>
            <person name="Sackton T.B."/>
            <person name="Larracuente A.M."/>
            <person name="Singh N.D."/>
            <person name="Abad J.P."/>
            <person name="Abt D.N."/>
            <person name="Adryan B."/>
            <person name="Aguade M."/>
            <person name="Akashi H."/>
            <person name="Anderson W.W."/>
            <person name="Aquadro C.F."/>
            <person name="Ardell D.H."/>
            <person name="Arguello R."/>
            <person name="Artieri C.G."/>
            <person name="Barbash D.A."/>
            <person name="Barker D."/>
            <person name="Barsanti P."/>
            <person name="Batterham P."/>
            <person name="Batzoglou S."/>
            <person name="Begun D."/>
            <person name="Bhutkar A."/>
            <person name="Blanco E."/>
            <person name="Bosak S.A."/>
            <person name="Bradley R.K."/>
            <person name="Brand A.D."/>
            <person name="Brent M.R."/>
            <person name="Brooks A.N."/>
            <person name="Brown R.H."/>
            <person name="Butlin R.K."/>
            <person name="Caggese C."/>
            <person name="Calvi B.R."/>
            <person name="Bernardo de Carvalho A."/>
            <person name="Caspi A."/>
            <person name="Castrezana S."/>
            <person name="Celniker S.E."/>
            <person name="Chang J.L."/>
            <person name="Chapple C."/>
            <person name="Chatterji S."/>
            <person name="Chinwalla A."/>
            <person name="Civetta A."/>
            <person name="Clifton S.W."/>
            <person name="Comeron J.M."/>
            <person name="Costello J.C."/>
            <person name="Coyne J.A."/>
            <person name="Daub J."/>
            <person name="David R.G."/>
            <person name="Delcher A.L."/>
            <person name="Delehaunty K."/>
            <person name="Do C.B."/>
            <person name="Ebling H."/>
            <person name="Edwards K."/>
            <person name="Eickbush T."/>
            <person name="Evans J.D."/>
            <person name="Filipski A."/>
            <person name="Findeiss S."/>
            <person name="Freyhult E."/>
            <person name="Fulton L."/>
            <person name="Fulton R."/>
            <person name="Garcia A.C."/>
            <person name="Gardiner A."/>
            <person name="Garfield D.A."/>
            <person name="Garvin B.E."/>
            <person name="Gibson G."/>
            <person name="Gilbert D."/>
            <person name="Gnerre S."/>
            <person name="Godfrey J."/>
            <person name="Good R."/>
            <person name="Gotea V."/>
            <person name="Gravely B."/>
            <person name="Greenberg A.J."/>
            <person name="Griffiths-Jones S."/>
            <person name="Gross S."/>
            <person name="Guigo R."/>
            <person name="Gustafson E.A."/>
            <person name="Haerty W."/>
            <person name="Hahn M.W."/>
            <person name="Halligan D.L."/>
            <person name="Halpern A.L."/>
            <person name="Halter G.M."/>
            <person name="Han M.V."/>
            <person name="Heger A."/>
            <person name="Hillier L."/>
            <person name="Hinrichs A.S."/>
            <person name="Holmes I."/>
            <person name="Hoskins R.A."/>
            <person name="Hubisz M.J."/>
            <person name="Hultmark D."/>
            <person name="Huntley M.A."/>
            <person name="Jaffe D.B."/>
            <person name="Jagadeeshan S."/>
            <person name="Jeck W.R."/>
            <person name="Johnson J."/>
            <person name="Jones C.D."/>
            <person name="Jordan W.C."/>
            <person name="Karpen G.H."/>
            <person name="Kataoka E."/>
            <person name="Keightley P.D."/>
            <person name="Kheradpour P."/>
            <person name="Kirkness E.F."/>
            <person name="Koerich L.B."/>
            <person name="Kristiansen K."/>
            <person name="Kudrna D."/>
            <person name="Kulathinal R.J."/>
            <person name="Kumar S."/>
            <person name="Kwok R."/>
            <person name="Lander E."/>
            <person name="Langley C.H."/>
            <person name="Lapoint R."/>
            <person name="Lazzaro B.P."/>
            <person name="Lee S.J."/>
            <person name="Levesque L."/>
            <person name="Li R."/>
            <person name="Lin C.F."/>
            <person name="Lin M.F."/>
            <person name="Lindblad-Toh K."/>
            <person name="Llopart A."/>
            <person name="Long M."/>
            <person name="Low L."/>
            <person name="Lozovsky E."/>
            <person name="Lu J."/>
            <person name="Luo M."/>
            <person name="Machado C.A."/>
            <person name="Makalowski W."/>
            <person name="Marzo M."/>
            <person name="Matsuda M."/>
            <person name="Matzkin L."/>
            <person name="McAllister B."/>
            <person name="McBride C.S."/>
            <person name="McKernan B."/>
            <person name="McKernan K."/>
            <person name="Mendez-Lago M."/>
            <person name="Minx P."/>
            <person name="Mollenhauer M.U."/>
            <person name="Montooth K."/>
            <person name="Mount S.M."/>
            <person name="Mu X."/>
            <person name="Myers E."/>
            <person name="Negre B."/>
            <person name="Newfeld S."/>
            <person name="Nielsen R."/>
            <person name="Noor M.A."/>
            <person name="O'Grady P."/>
            <person name="Pachter L."/>
            <person name="Papaceit M."/>
            <person name="Parisi M.J."/>
            <person name="Parisi M."/>
            <person name="Parts L."/>
            <person name="Pedersen J.S."/>
            <person name="Pesole G."/>
            <person name="Phillippy A.M."/>
            <person name="Ponting C.P."/>
            <person name="Pop M."/>
            <person name="Porcelli D."/>
            <person name="Powell J.R."/>
            <person name="Prohaska S."/>
            <person name="Pruitt K."/>
            <person name="Puig M."/>
            <person name="Quesneville H."/>
            <person name="Ram K.R."/>
            <person name="Rand D."/>
            <person name="Rasmussen M.D."/>
            <person name="Reed L.K."/>
            <person name="Reenan R."/>
            <person name="Reily A."/>
            <person name="Remington K.A."/>
            <person name="Rieger T.T."/>
            <person name="Ritchie M.G."/>
            <person name="Robin C."/>
            <person name="Rogers Y.H."/>
            <person name="Rohde C."/>
            <person name="Rozas J."/>
            <person name="Rubenfield M.J."/>
            <person name="Ruiz A."/>
            <person name="Russo S."/>
            <person name="Salzberg S.L."/>
            <person name="Sanchez-Gracia A."/>
            <person name="Saranga D.J."/>
            <person name="Sato H."/>
            <person name="Schaeffer S.W."/>
            <person name="Schatz M.C."/>
            <person name="Schlenke T."/>
            <person name="Schwartz R."/>
            <person name="Segarra C."/>
            <person name="Singh R.S."/>
            <person name="Sirot L."/>
            <person name="Sirota M."/>
            <person name="Sisneros N.B."/>
            <person name="Smith C.D."/>
            <person name="Smith T.F."/>
            <person name="Spieth J."/>
            <person name="Stage D.E."/>
            <person name="Stark A."/>
            <person name="Stephan W."/>
            <person name="Strausberg R.L."/>
            <person name="Strempel S."/>
            <person name="Sturgill D."/>
            <person name="Sutton G."/>
            <person name="Sutton G.G."/>
            <person name="Tao W."/>
            <person name="Teichmann S."/>
            <person name="Tobari Y.N."/>
            <person name="Tomimura Y."/>
            <person name="Tsolas J.M."/>
            <person name="Valente V.L."/>
            <person name="Venter E."/>
            <person name="Venter J.C."/>
            <person name="Vicario S."/>
            <person name="Vieira F.G."/>
            <person name="Vilella A.J."/>
            <person name="Villasante A."/>
            <person name="Walenz B."/>
            <person name="Wang J."/>
            <person name="Wasserman M."/>
            <person name="Watts T."/>
            <person name="Wilson D."/>
            <person name="Wilson R.K."/>
            <person name="Wing R.A."/>
            <person name="Wolfner M.F."/>
            <person name="Wong A."/>
            <person name="Wong G.K."/>
            <person name="Wu C.I."/>
            <person name="Wu G."/>
            <person name="Yamamoto D."/>
            <person name="Yang H.P."/>
            <person name="Yang S.P."/>
            <person name="Yorke J.A."/>
            <person name="Yoshida K."/>
            <person name="Zdobnov E."/>
            <person name="Zhang P."/>
            <person name="Zhang Y."/>
            <person name="Zimin A.V."/>
            <person name="Baldwin J."/>
            <person name="Abdouelleil A."/>
            <person name="Abdulkadir J."/>
            <person name="Abebe A."/>
            <person name="Abera B."/>
            <person name="Abreu J."/>
            <person name="Acer S.C."/>
            <person name="Aftuck L."/>
            <person name="Alexander A."/>
            <person name="An P."/>
            <person name="Anderson E."/>
            <person name="Anderson S."/>
            <person name="Arachi H."/>
            <person name="Azer M."/>
            <person name="Bachantsang P."/>
            <person name="Barry A."/>
            <person name="Bayul T."/>
            <person name="Berlin A."/>
            <person name="Bessette D."/>
            <person name="Bloom T."/>
            <person name="Blye J."/>
            <person name="Boguslavskiy L."/>
            <person name="Bonnet C."/>
            <person name="Boukhgalter B."/>
            <person name="Bourzgui I."/>
            <person name="Brown A."/>
            <person name="Cahill P."/>
            <person name="Channer S."/>
            <person name="Cheshatsang Y."/>
            <person name="Chuda L."/>
            <person name="Citroen M."/>
            <person name="Collymore A."/>
            <person name="Cooke P."/>
            <person name="Costello M."/>
            <person name="D'Aco K."/>
            <person name="Daza R."/>
            <person name="De Haan G."/>
            <person name="DeGray S."/>
            <person name="DeMaso C."/>
            <person name="Dhargay N."/>
            <person name="Dooley K."/>
            <person name="Dooley E."/>
            <person name="Doricent M."/>
            <person name="Dorje P."/>
            <person name="Dorjee K."/>
            <person name="Dupes A."/>
            <person name="Elong R."/>
            <person name="Falk J."/>
            <person name="Farina A."/>
            <person name="Faro S."/>
            <person name="Ferguson D."/>
            <person name="Fisher S."/>
            <person name="Foley C.D."/>
            <person name="Franke A."/>
            <person name="Friedrich D."/>
            <person name="Gadbois L."/>
            <person name="Gearin G."/>
            <person name="Gearin C.R."/>
            <person name="Giannoukos G."/>
            <person name="Goode T."/>
            <person name="Graham J."/>
            <person name="Grandbois E."/>
            <person name="Grewal S."/>
            <person name="Gyaltsen K."/>
            <person name="Hafez N."/>
            <person name="Hagos B."/>
            <person name="Hall J."/>
            <person name="Henson C."/>
            <person name="Hollinger A."/>
            <person name="Honan T."/>
            <person name="Huard M.D."/>
            <person name="Hughes L."/>
            <person name="Hurhula B."/>
            <person name="Husby M.E."/>
            <person name="Kamat A."/>
            <person name="Kanga B."/>
            <person name="Kashin S."/>
            <person name="Khazanovich D."/>
            <person name="Kisner P."/>
            <person name="Lance K."/>
            <person name="Lara M."/>
            <person name="Lee W."/>
            <person name="Lennon N."/>
            <person name="Letendre F."/>
            <person name="LeVine R."/>
            <person name="Lipovsky A."/>
            <person name="Liu X."/>
            <person name="Liu J."/>
            <person name="Liu S."/>
            <person name="Lokyitsang T."/>
            <person name="Lokyitsang Y."/>
            <person name="Lubonja R."/>
            <person name="Lui A."/>
            <person name="MacDonald P."/>
            <person name="Magnisalis V."/>
            <person name="Maru K."/>
            <person name="Matthews C."/>
            <person name="McCusker W."/>
            <person name="McDonough S."/>
            <person name="Mehta T."/>
            <person name="Meldrim J."/>
            <person name="Meneus L."/>
            <person name="Mihai O."/>
            <person name="Mihalev A."/>
            <person name="Mihova T."/>
            <person name="Mittelman R."/>
            <person name="Mlenga V."/>
            <person name="Montmayeur A."/>
            <person name="Mulrain L."/>
            <person name="Navidi A."/>
            <person name="Naylor J."/>
            <person name="Negash T."/>
            <person name="Nguyen T."/>
            <person name="Nguyen N."/>
            <person name="Nicol R."/>
            <person name="Norbu C."/>
            <person name="Norbu N."/>
            <person name="Novod N."/>
            <person name="O'Neill B."/>
            <person name="Osman S."/>
            <person name="Markiewicz E."/>
            <person name="Oyono O.L."/>
            <person name="Patti C."/>
            <person name="Phunkhang P."/>
            <person name="Pierre F."/>
            <person name="Priest M."/>
            <person name="Raghuraman S."/>
            <person name="Rege F."/>
            <person name="Reyes R."/>
            <person name="Rise C."/>
            <person name="Rogov P."/>
            <person name="Ross K."/>
            <person name="Ryan E."/>
            <person name="Settipalli S."/>
            <person name="Shea T."/>
            <person name="Sherpa N."/>
            <person name="Shi L."/>
            <person name="Shih D."/>
            <person name="Sparrow T."/>
            <person name="Spaulding J."/>
            <person name="Stalker J."/>
            <person name="Stange-Thomann N."/>
            <person name="Stavropoulos S."/>
            <person name="Stone C."/>
            <person name="Strader C."/>
            <person name="Tesfaye S."/>
            <person name="Thomson T."/>
            <person name="Thoulutsang Y."/>
            <person name="Thoulutsang D."/>
            <person name="Topham K."/>
            <person name="Topping I."/>
            <person name="Tsamla T."/>
            <person name="Vassiliev H."/>
            <person name="Vo A."/>
            <person name="Wangchuk T."/>
            <person name="Wangdi T."/>
            <person name="Weiand M."/>
            <person name="Wilkinson J."/>
            <person name="Wilson A."/>
            <person name="Yadav S."/>
            <person name="Young G."/>
            <person name="Yu Q."/>
            <person name="Zembek L."/>
            <person name="Zhong D."/>
            <person name="Zimmer A."/>
            <person name="Zwirko Z."/>
            <person name="Jaffe D.B."/>
            <person name="Alvarez P."/>
            <person name="Brockman W."/>
            <person name="Butler J."/>
            <person name="Chin C."/>
            <person name="Gnerre S."/>
            <person name="Grabherr M."/>
            <person name="Kleber M."/>
            <person name="Mauceli E."/>
            <person name="MacCallum I."/>
        </authorList>
    </citation>
    <scope>NUCLEOTIDE SEQUENCE [LARGE SCALE GENOMIC DNA]</scope>
    <source>
        <strain evidence="5">Tucson 15081-1352.22</strain>
    </source>
</reference>
<dbReference type="Proteomes" id="UP000009192">
    <property type="component" value="Unassembled WGS sequence"/>
</dbReference>
<keyword evidence="5" id="KW-1185">Reference proteome</keyword>
<dbReference type="AlphaFoldDB" id="A0A0Q9XA49"/>
<name>A0A0Q9XA49_DROMO</name>
<sequence length="207" mass="23841">MFKLYLALALLHILHCNGEICQRSKQPLEMIVLYESLCPDSKNYINNFWPVYRKYHQCINLTLVPYGKASPSSSAPFGHTCQHGDSECWGNRMQDCAIHSNLNQFDQMKFLKCQMKDFQLTVKKNFTCARALNIEDHVERCMRPSGRGNQLQTQSSIITNRYSFSEIPAIVYDGVFSVNLQRSSRMKVSQTLCNIMVKKNLLLPDDC</sequence>
<proteinExistence type="inferred from homology"/>
<keyword evidence="2" id="KW-0325">Glycoprotein</keyword>
<evidence type="ECO:0000256" key="1">
    <source>
        <dbReference type="ARBA" id="ARBA00005679"/>
    </source>
</evidence>
<dbReference type="InParanoid" id="A0A0Q9XA49"/>
<protein>
    <recommendedName>
        <fullName evidence="6">Acp58</fullName>
    </recommendedName>
</protein>